<evidence type="ECO:0000313" key="9">
    <source>
        <dbReference type="EMBL" id="KPL80594.1"/>
    </source>
</evidence>
<comment type="cofactor">
    <cofactor evidence="1 6">
        <name>pyridoxal 5'-phosphate</name>
        <dbReference type="ChEBI" id="CHEBI:597326"/>
    </cofactor>
</comment>
<dbReference type="Pfam" id="PF00155">
    <property type="entry name" value="Aminotran_1_2"/>
    <property type="match status" value="1"/>
</dbReference>
<accession>A0A0N8GPD5</accession>
<dbReference type="InterPro" id="IPR015421">
    <property type="entry name" value="PyrdxlP-dep_Trfase_major"/>
</dbReference>
<keyword evidence="10" id="KW-1185">Reference proteome</keyword>
<gene>
    <name evidence="9" type="ORF">ADN00_01770</name>
</gene>
<name>A0A0N8GPD5_9CHLR</name>
<dbReference type="CDD" id="cd00609">
    <property type="entry name" value="AAT_like"/>
    <property type="match status" value="1"/>
</dbReference>
<protein>
    <recommendedName>
        <fullName evidence="6">Aminotransferase</fullName>
        <ecNumber evidence="6">2.6.1.-</ecNumber>
    </recommendedName>
</protein>
<dbReference type="InterPro" id="IPR050596">
    <property type="entry name" value="AspAT/PAT-like"/>
</dbReference>
<organism evidence="9 10">
    <name type="scientific">Ornatilinea apprima</name>
    <dbReference type="NCBI Taxonomy" id="1134406"/>
    <lineage>
        <taxon>Bacteria</taxon>
        <taxon>Bacillati</taxon>
        <taxon>Chloroflexota</taxon>
        <taxon>Anaerolineae</taxon>
        <taxon>Anaerolineales</taxon>
        <taxon>Anaerolineaceae</taxon>
        <taxon>Ornatilinea</taxon>
    </lineage>
</organism>
<evidence type="ECO:0000256" key="3">
    <source>
        <dbReference type="ARBA" id="ARBA00022576"/>
    </source>
</evidence>
<dbReference type="PATRIC" id="fig|1134406.4.peg.1116"/>
<dbReference type="GO" id="GO:0030170">
    <property type="term" value="F:pyridoxal phosphate binding"/>
    <property type="evidence" value="ECO:0007669"/>
    <property type="project" value="InterPro"/>
</dbReference>
<evidence type="ECO:0000256" key="7">
    <source>
        <dbReference type="SAM" id="MobiDB-lite"/>
    </source>
</evidence>
<dbReference type="STRING" id="1134406.ADN00_01770"/>
<keyword evidence="4 6" id="KW-0808">Transferase</keyword>
<dbReference type="SUPFAM" id="SSF53383">
    <property type="entry name" value="PLP-dependent transferases"/>
    <property type="match status" value="1"/>
</dbReference>
<evidence type="ECO:0000256" key="6">
    <source>
        <dbReference type="RuleBase" id="RU000481"/>
    </source>
</evidence>
<dbReference type="EMBL" id="LGCL01000004">
    <property type="protein sequence ID" value="KPL80594.1"/>
    <property type="molecule type" value="Genomic_DNA"/>
</dbReference>
<dbReference type="AlphaFoldDB" id="A0A0N8GPD5"/>
<dbReference type="RefSeq" id="WP_075061241.1">
    <property type="nucleotide sequence ID" value="NZ_LGCL01000004.1"/>
</dbReference>
<dbReference type="Gene3D" id="3.90.1150.10">
    <property type="entry name" value="Aspartate Aminotransferase, domain 1"/>
    <property type="match status" value="1"/>
</dbReference>
<evidence type="ECO:0000259" key="8">
    <source>
        <dbReference type="Pfam" id="PF00155"/>
    </source>
</evidence>
<dbReference type="InterPro" id="IPR004839">
    <property type="entry name" value="Aminotransferase_I/II_large"/>
</dbReference>
<dbReference type="PROSITE" id="PS00105">
    <property type="entry name" value="AA_TRANSFER_CLASS_1"/>
    <property type="match status" value="1"/>
</dbReference>
<dbReference type="GO" id="GO:0006520">
    <property type="term" value="P:amino acid metabolic process"/>
    <property type="evidence" value="ECO:0007669"/>
    <property type="project" value="InterPro"/>
</dbReference>
<evidence type="ECO:0000313" key="10">
    <source>
        <dbReference type="Proteomes" id="UP000050417"/>
    </source>
</evidence>
<comment type="similarity">
    <text evidence="2 6">Belongs to the class-I pyridoxal-phosphate-dependent aminotransferase family.</text>
</comment>
<dbReference type="EC" id="2.6.1.-" evidence="6"/>
<feature type="region of interest" description="Disordered" evidence="7">
    <location>
        <begin position="1"/>
        <end position="21"/>
    </location>
</feature>
<dbReference type="PANTHER" id="PTHR46383">
    <property type="entry name" value="ASPARTATE AMINOTRANSFERASE"/>
    <property type="match status" value="1"/>
</dbReference>
<dbReference type="InterPro" id="IPR004838">
    <property type="entry name" value="NHTrfase_class1_PyrdxlP-BS"/>
</dbReference>
<dbReference type="Gene3D" id="3.40.640.10">
    <property type="entry name" value="Type I PLP-dependent aspartate aminotransferase-like (Major domain)"/>
    <property type="match status" value="1"/>
</dbReference>
<dbReference type="PANTHER" id="PTHR46383:SF3">
    <property type="entry name" value="ASPARTATE AMINOTRANSFERASE-RELATED"/>
    <property type="match status" value="1"/>
</dbReference>
<sequence length="402" mass="44025">MSAAPSKPQTSTHSPRSYLSNRVTSLKPSGIRKFFDIVSTMDNVISLGIGEPDFTTPDPILEAGVRSLRKGETHYTSNHGLIELRRAIASHLKKLYGVEYDPQREIIVTVGGSEALYLTATGLLNPGDEMIIPTPCFVAYQAEAHMAGGVPVEVPSTMENNFALDPAAVRAAVTPRSRAILLGYPNNPTGAVAPREALTEVIEIAEEHDLIVVSDEIYDRLVYGDHQHVCVPTLPGAYHRTLLLGGFSKDYAMTGWRIGFIAGPPDIIEGLVRLHQYTIMSAPTTAQSAAITALQEGEPFVKQMVGEYDRRRRLMVEKFNAMGLPTFEPKGAFYTFPKVSVTGMTDEEFSEKLLHEERVAVVPGSAFGAGGEGFVRACYATAYDQIEEALERIARFVERHAR</sequence>
<feature type="compositionally biased region" description="Polar residues" evidence="7">
    <location>
        <begin position="7"/>
        <end position="21"/>
    </location>
</feature>
<dbReference type="OrthoDB" id="9813612at2"/>
<proteinExistence type="inferred from homology"/>
<evidence type="ECO:0000256" key="1">
    <source>
        <dbReference type="ARBA" id="ARBA00001933"/>
    </source>
</evidence>
<evidence type="ECO:0000256" key="5">
    <source>
        <dbReference type="ARBA" id="ARBA00022898"/>
    </source>
</evidence>
<evidence type="ECO:0000256" key="4">
    <source>
        <dbReference type="ARBA" id="ARBA00022679"/>
    </source>
</evidence>
<dbReference type="InterPro" id="IPR015424">
    <property type="entry name" value="PyrdxlP-dep_Trfase"/>
</dbReference>
<evidence type="ECO:0000256" key="2">
    <source>
        <dbReference type="ARBA" id="ARBA00007441"/>
    </source>
</evidence>
<dbReference type="InterPro" id="IPR015422">
    <property type="entry name" value="PyrdxlP-dep_Trfase_small"/>
</dbReference>
<feature type="domain" description="Aminotransferase class I/classII large" evidence="8">
    <location>
        <begin position="43"/>
        <end position="393"/>
    </location>
</feature>
<reference evidence="9 10" key="1">
    <citation type="submission" date="2015-07" db="EMBL/GenBank/DDBJ databases">
        <title>Genome sequence of Ornatilinea apprima DSM 23815.</title>
        <authorList>
            <person name="Hemp J."/>
            <person name="Ward L.M."/>
            <person name="Pace L.A."/>
            <person name="Fischer W.W."/>
        </authorList>
    </citation>
    <scope>NUCLEOTIDE SEQUENCE [LARGE SCALE GENOMIC DNA]</scope>
    <source>
        <strain evidence="9 10">P3M-1</strain>
    </source>
</reference>
<keyword evidence="5" id="KW-0663">Pyridoxal phosphate</keyword>
<keyword evidence="3 6" id="KW-0032">Aminotransferase</keyword>
<comment type="caution">
    <text evidence="9">The sequence shown here is derived from an EMBL/GenBank/DDBJ whole genome shotgun (WGS) entry which is preliminary data.</text>
</comment>
<dbReference type="FunFam" id="3.40.640.10:FF:000033">
    <property type="entry name" value="Aspartate aminotransferase"/>
    <property type="match status" value="1"/>
</dbReference>
<dbReference type="GO" id="GO:0008483">
    <property type="term" value="F:transaminase activity"/>
    <property type="evidence" value="ECO:0007669"/>
    <property type="project" value="UniProtKB-KW"/>
</dbReference>
<dbReference type="Proteomes" id="UP000050417">
    <property type="component" value="Unassembled WGS sequence"/>
</dbReference>